<evidence type="ECO:0000256" key="1">
    <source>
        <dbReference type="ARBA" id="ARBA00022598"/>
    </source>
</evidence>
<dbReference type="GO" id="GO:0005524">
    <property type="term" value="F:ATP binding"/>
    <property type="evidence" value="ECO:0007669"/>
    <property type="project" value="InterPro"/>
</dbReference>
<evidence type="ECO:0000313" key="6">
    <source>
        <dbReference type="Proteomes" id="UP000306102"/>
    </source>
</evidence>
<keyword evidence="3" id="KW-0067">ATP-binding</keyword>
<dbReference type="SUPFAM" id="SSF53697">
    <property type="entry name" value="SIS domain"/>
    <property type="match status" value="1"/>
</dbReference>
<dbReference type="GO" id="GO:0006430">
    <property type="term" value="P:lysyl-tRNA aminoacylation"/>
    <property type="evidence" value="ECO:0007669"/>
    <property type="project" value="TreeGrafter"/>
</dbReference>
<evidence type="ECO:0000259" key="4">
    <source>
        <dbReference type="PROSITE" id="PS50862"/>
    </source>
</evidence>
<proteinExistence type="predicted"/>
<keyword evidence="1" id="KW-0436">Ligase</keyword>
<dbReference type="PANTHER" id="PTHR42918">
    <property type="entry name" value="LYSYL-TRNA SYNTHETASE"/>
    <property type="match status" value="1"/>
</dbReference>
<dbReference type="InterPro" id="IPR046348">
    <property type="entry name" value="SIS_dom_sf"/>
</dbReference>
<feature type="domain" description="Aminoacyl-transfer RNA synthetases class-II family profile" evidence="4">
    <location>
        <begin position="203"/>
        <end position="349"/>
    </location>
</feature>
<dbReference type="GO" id="GO:0004824">
    <property type="term" value="F:lysine-tRNA ligase activity"/>
    <property type="evidence" value="ECO:0007669"/>
    <property type="project" value="TreeGrafter"/>
</dbReference>
<keyword evidence="6" id="KW-1185">Reference proteome</keyword>
<protein>
    <recommendedName>
        <fullName evidence="4">Aminoacyl-transfer RNA synthetases class-II family profile domain-containing protein</fullName>
    </recommendedName>
</protein>
<reference evidence="5 6" key="1">
    <citation type="journal article" date="2018" name="Proc. Natl. Acad. Sci. U.S.A.">
        <title>Draft genome sequence of Camellia sinensis var. sinensis provides insights into the evolution of the tea genome and tea quality.</title>
        <authorList>
            <person name="Wei C."/>
            <person name="Yang H."/>
            <person name="Wang S."/>
            <person name="Zhao J."/>
            <person name="Liu C."/>
            <person name="Gao L."/>
            <person name="Xia E."/>
            <person name="Lu Y."/>
            <person name="Tai Y."/>
            <person name="She G."/>
            <person name="Sun J."/>
            <person name="Cao H."/>
            <person name="Tong W."/>
            <person name="Gao Q."/>
            <person name="Li Y."/>
            <person name="Deng W."/>
            <person name="Jiang X."/>
            <person name="Wang W."/>
            <person name="Chen Q."/>
            <person name="Zhang S."/>
            <person name="Li H."/>
            <person name="Wu J."/>
            <person name="Wang P."/>
            <person name="Li P."/>
            <person name="Shi C."/>
            <person name="Zheng F."/>
            <person name="Jian J."/>
            <person name="Huang B."/>
            <person name="Shan D."/>
            <person name="Shi M."/>
            <person name="Fang C."/>
            <person name="Yue Y."/>
            <person name="Li F."/>
            <person name="Li D."/>
            <person name="Wei S."/>
            <person name="Han B."/>
            <person name="Jiang C."/>
            <person name="Yin Y."/>
            <person name="Xia T."/>
            <person name="Zhang Z."/>
            <person name="Bennetzen J.L."/>
            <person name="Zhao S."/>
            <person name="Wan X."/>
        </authorList>
    </citation>
    <scope>NUCLEOTIDE SEQUENCE [LARGE SCALE GENOMIC DNA]</scope>
    <source>
        <strain evidence="6">cv. Shuchazao</strain>
        <tissue evidence="5">Leaf</tissue>
    </source>
</reference>
<dbReference type="GO" id="GO:0005829">
    <property type="term" value="C:cytosol"/>
    <property type="evidence" value="ECO:0007669"/>
    <property type="project" value="TreeGrafter"/>
</dbReference>
<dbReference type="PROSITE" id="PS50862">
    <property type="entry name" value="AA_TRNA_LIGASE_II"/>
    <property type="match status" value="1"/>
</dbReference>
<dbReference type="Gene3D" id="3.30.930.10">
    <property type="entry name" value="Bira Bifunctional Protein, Domain 2"/>
    <property type="match status" value="1"/>
</dbReference>
<evidence type="ECO:0000256" key="2">
    <source>
        <dbReference type="ARBA" id="ARBA00022741"/>
    </source>
</evidence>
<gene>
    <name evidence="5" type="ORF">TEA_010380</name>
</gene>
<keyword evidence="2" id="KW-0547">Nucleotide-binding</keyword>
<dbReference type="SUPFAM" id="SSF55681">
    <property type="entry name" value="Class II aaRS and biotin synthetases"/>
    <property type="match status" value="1"/>
</dbReference>
<dbReference type="GO" id="GO:1901135">
    <property type="term" value="P:carbohydrate derivative metabolic process"/>
    <property type="evidence" value="ECO:0007669"/>
    <property type="project" value="InterPro"/>
</dbReference>
<evidence type="ECO:0000313" key="5">
    <source>
        <dbReference type="EMBL" id="THG10684.1"/>
    </source>
</evidence>
<dbReference type="Pfam" id="PF00152">
    <property type="entry name" value="tRNA-synt_2"/>
    <property type="match status" value="1"/>
</dbReference>
<dbReference type="STRING" id="542762.A0A4S4E580"/>
<evidence type="ECO:0000256" key="3">
    <source>
        <dbReference type="ARBA" id="ARBA00022840"/>
    </source>
</evidence>
<accession>A0A4S4E580</accession>
<organism evidence="5 6">
    <name type="scientific">Camellia sinensis var. sinensis</name>
    <name type="common">China tea</name>
    <dbReference type="NCBI Taxonomy" id="542762"/>
    <lineage>
        <taxon>Eukaryota</taxon>
        <taxon>Viridiplantae</taxon>
        <taxon>Streptophyta</taxon>
        <taxon>Embryophyta</taxon>
        <taxon>Tracheophyta</taxon>
        <taxon>Spermatophyta</taxon>
        <taxon>Magnoliopsida</taxon>
        <taxon>eudicotyledons</taxon>
        <taxon>Gunneridae</taxon>
        <taxon>Pentapetalae</taxon>
        <taxon>asterids</taxon>
        <taxon>Ericales</taxon>
        <taxon>Theaceae</taxon>
        <taxon>Camellia</taxon>
    </lineage>
</organism>
<dbReference type="AlphaFoldDB" id="A0A4S4E580"/>
<dbReference type="GO" id="GO:0000049">
    <property type="term" value="F:tRNA binding"/>
    <property type="evidence" value="ECO:0007669"/>
    <property type="project" value="TreeGrafter"/>
</dbReference>
<name>A0A4S4E580_CAMSN</name>
<sequence>MWMRSRLSRRRFSTAIRRRIEDEGDWCYSSKWWGNEFDGHIVLRSTSDKGNGIISVVAYPSSRPSEVHWPETQNLCRVSFTHKYLCFGFFVFPQDMVVLPYKDSLLLFSRYLQQLVMESLGKEFDLDGNRALPDDLKTKLSMDDDLVVASPKEALSRAAERVAMRNKNLRRRLNWRHRCQCISSKNSTYEEEKGEDISRAILIWREIKLPIYSVALVPLTLVGHFLEETCVNPTFIINHLEIMSSLAKWHRSKPGLTERFELFVNKREVCNAYTELNDPVVQRQRFADQLKDRQSGDDEAMALAETFCTALEYGLPPTGGWGLGIDRLTMMMTDSQNIKEVLLFPAMKPQDEPSAKEHIQTASGLGPV</sequence>
<comment type="caution">
    <text evidence="5">The sequence shown here is derived from an EMBL/GenBank/DDBJ whole genome shotgun (WGS) entry which is preliminary data.</text>
</comment>
<dbReference type="InterPro" id="IPR004364">
    <property type="entry name" value="Aa-tRNA-synt_II"/>
</dbReference>
<dbReference type="EMBL" id="SDRB02007770">
    <property type="protein sequence ID" value="THG10684.1"/>
    <property type="molecule type" value="Genomic_DNA"/>
</dbReference>
<dbReference type="Proteomes" id="UP000306102">
    <property type="component" value="Unassembled WGS sequence"/>
</dbReference>
<dbReference type="InterPro" id="IPR006195">
    <property type="entry name" value="aa-tRNA-synth_II"/>
</dbReference>
<dbReference type="PANTHER" id="PTHR42918:SF9">
    <property type="entry name" value="LYSINE--TRNA LIGASE"/>
    <property type="match status" value="1"/>
</dbReference>
<dbReference type="InterPro" id="IPR045864">
    <property type="entry name" value="aa-tRNA-synth_II/BPL/LPL"/>
</dbReference>